<dbReference type="PANTHER" id="PTHR30471:SF3">
    <property type="entry name" value="UPF0758 PROTEIN YEES-RELATED"/>
    <property type="match status" value="1"/>
</dbReference>
<keyword evidence="1" id="KW-0645">Protease</keyword>
<dbReference type="InterPro" id="IPR010994">
    <property type="entry name" value="RuvA_2-like"/>
</dbReference>
<feature type="domain" description="RadC-like JAB" evidence="3">
    <location>
        <begin position="103"/>
        <end position="222"/>
    </location>
</feature>
<dbReference type="Proteomes" id="UP001059934">
    <property type="component" value="Chromosome"/>
</dbReference>
<keyword evidence="1" id="KW-0482">Metalloprotease</keyword>
<organism evidence="5 6">
    <name type="scientific">SAR92 clade bacterium H455</name>
    <dbReference type="NCBI Taxonomy" id="2974818"/>
    <lineage>
        <taxon>Bacteria</taxon>
        <taxon>Pseudomonadati</taxon>
        <taxon>Pseudomonadota</taxon>
        <taxon>Gammaproteobacteria</taxon>
        <taxon>Cellvibrionales</taxon>
        <taxon>Porticoccaceae</taxon>
        <taxon>SAR92 clade</taxon>
    </lineage>
</organism>
<dbReference type="Pfam" id="PF20582">
    <property type="entry name" value="UPF0758_N"/>
    <property type="match status" value="1"/>
</dbReference>
<evidence type="ECO:0000313" key="6">
    <source>
        <dbReference type="Proteomes" id="UP001059934"/>
    </source>
</evidence>
<dbReference type="PROSITE" id="PS01302">
    <property type="entry name" value="UPF0758"/>
    <property type="match status" value="1"/>
</dbReference>
<keyword evidence="6" id="KW-1185">Reference proteome</keyword>
<dbReference type="CDD" id="cd08071">
    <property type="entry name" value="MPN_DUF2466"/>
    <property type="match status" value="1"/>
</dbReference>
<comment type="similarity">
    <text evidence="2">Belongs to the UPF0758 family.</text>
</comment>
<evidence type="ECO:0000259" key="3">
    <source>
        <dbReference type="Pfam" id="PF04002"/>
    </source>
</evidence>
<name>A0ABY5TS15_9GAMM</name>
<dbReference type="PANTHER" id="PTHR30471">
    <property type="entry name" value="DNA REPAIR PROTEIN RADC"/>
    <property type="match status" value="1"/>
</dbReference>
<sequence length="224" mass="24815">MAISHWPMNERPREKLILRGASALSDAELLAIFLRTGLPGITAIDLARDLIKEFGGLGALISSDHTTFCKAKGVGTAKFVQLKASVELTRRYLQEQLEGQPVFTSPEKVSDYLSVQMRDYKREVFMLLLLDSKHQLIDTHELFQGTLDAASVHPREVVARALRKNAAAVIVAHNHPSGLAEPSQADIDITRRLKQALNLVEIRLLDHLIIGRGEVVSLAQRGKL</sequence>
<proteinExistence type="inferred from homology"/>
<dbReference type="SUPFAM" id="SSF102712">
    <property type="entry name" value="JAB1/MPN domain"/>
    <property type="match status" value="1"/>
</dbReference>
<dbReference type="NCBIfam" id="TIGR00608">
    <property type="entry name" value="radc"/>
    <property type="match status" value="1"/>
</dbReference>
<dbReference type="InterPro" id="IPR046778">
    <property type="entry name" value="UPF0758_N"/>
</dbReference>
<dbReference type="Gene3D" id="3.40.140.10">
    <property type="entry name" value="Cytidine Deaminase, domain 2"/>
    <property type="match status" value="1"/>
</dbReference>
<dbReference type="InterPro" id="IPR020891">
    <property type="entry name" value="UPF0758_CS"/>
</dbReference>
<dbReference type="Pfam" id="PF04002">
    <property type="entry name" value="RadC"/>
    <property type="match status" value="1"/>
</dbReference>
<evidence type="ECO:0000313" key="5">
    <source>
        <dbReference type="EMBL" id="UVW35276.1"/>
    </source>
</evidence>
<dbReference type="InterPro" id="IPR001405">
    <property type="entry name" value="UPF0758"/>
</dbReference>
<dbReference type="InterPro" id="IPR025657">
    <property type="entry name" value="RadC_JAB"/>
</dbReference>
<protein>
    <submittedName>
        <fullName evidence="5">DNA repair protein RadC</fullName>
    </submittedName>
</protein>
<evidence type="ECO:0000256" key="2">
    <source>
        <dbReference type="RuleBase" id="RU003797"/>
    </source>
</evidence>
<feature type="domain" description="UPF0758" evidence="4">
    <location>
        <begin position="3"/>
        <end position="80"/>
    </location>
</feature>
<dbReference type="NCBIfam" id="NF000642">
    <property type="entry name" value="PRK00024.1"/>
    <property type="match status" value="1"/>
</dbReference>
<evidence type="ECO:0000256" key="1">
    <source>
        <dbReference type="ARBA" id="ARBA00023049"/>
    </source>
</evidence>
<evidence type="ECO:0000259" key="4">
    <source>
        <dbReference type="Pfam" id="PF20582"/>
    </source>
</evidence>
<gene>
    <name evidence="5" type="primary">radC</name>
    <name evidence="5" type="ORF">NYF23_01400</name>
</gene>
<reference evidence="5" key="1">
    <citation type="submission" date="2022-08" db="EMBL/GenBank/DDBJ databases">
        <title>Catabolic pathway analysis in culturable SAR92 clade bacteria reveals their overlooked roles in DMSP degradation in coastal seas.</title>
        <authorList>
            <person name="He X."/>
            <person name="Zhang X."/>
            <person name="Zhang Y."/>
        </authorList>
    </citation>
    <scope>NUCLEOTIDE SEQUENCE</scope>
    <source>
        <strain evidence="5">H455</strain>
    </source>
</reference>
<keyword evidence="1" id="KW-0378">Hydrolase</keyword>
<dbReference type="EMBL" id="CP103416">
    <property type="protein sequence ID" value="UVW35276.1"/>
    <property type="molecule type" value="Genomic_DNA"/>
</dbReference>
<accession>A0ABY5TS15</accession>
<dbReference type="SUPFAM" id="SSF47781">
    <property type="entry name" value="RuvA domain 2-like"/>
    <property type="match status" value="1"/>
</dbReference>